<sequence length="429" mass="51082">MSSLIIFKPNNNIGFSRGIDAYSTNPYLKEIGNKNLTYFKTGGFIDYITRDEACFNYEGEMPTFDSDKEALNWFNSHTKKFNILNNETNINSGLFWYSNDKKQFINVEKSFVKKELGLMEEEQYIWDTHLSFGEFGITKRIFDHRKISKLLVQNLDYFFHRNNLSLNNLNVIFAIHANTKNPHIHLAFWEKQRSLVYPNKSNLSFKKDGFIKISEFKKFAAVIEQKLLDEQKYEIYQNHVKELRDLKIDLRNLFKQDQEIKDLEHLAMRFNELRKPNALNYKTLNKEAKAVINEMIEMNIRTNPELENLFNDFINTKLIILNDSDGSIFMKEHKYEMIKKEESELWNGLGNAMIKKIKEGQLSKTENISLKNKNRNILILKKRMKTKKPFKTPFLSDKNHFNNEIEKIILKQRREALNKFLEFERLYEK</sequence>
<dbReference type="Proteomes" id="UP000250218">
    <property type="component" value="Chromosome"/>
</dbReference>
<gene>
    <name evidence="1" type="ORF">DP065_01415</name>
</gene>
<evidence type="ECO:0000313" key="1">
    <source>
        <dbReference type="EMBL" id="AWX69411.1"/>
    </source>
</evidence>
<keyword evidence="2" id="KW-1185">Reference proteome</keyword>
<accession>A0A2Z4NCW1</accession>
<dbReference type="RefSeq" id="WP_033178458.1">
    <property type="nucleotide sequence ID" value="NZ_CP030140.1"/>
</dbReference>
<dbReference type="KEGG" id="mane:DP065_01415"/>
<evidence type="ECO:0000313" key="2">
    <source>
        <dbReference type="Proteomes" id="UP000250218"/>
    </source>
</evidence>
<dbReference type="AlphaFoldDB" id="A0A2Z4NCW1"/>
<protein>
    <submittedName>
        <fullName evidence="1">Uncharacterized protein</fullName>
    </submittedName>
</protein>
<organism evidence="1 2">
    <name type="scientific">[Mycoplasma] anseris</name>
    <dbReference type="NCBI Taxonomy" id="92400"/>
    <lineage>
        <taxon>Bacteria</taxon>
        <taxon>Bacillati</taxon>
        <taxon>Mycoplasmatota</taxon>
        <taxon>Mycoplasmoidales</taxon>
        <taxon>Metamycoplasmataceae</taxon>
        <taxon>Metamycoplasma</taxon>
    </lineage>
</organism>
<name>A0A2Z4NCW1_9BACT</name>
<dbReference type="EMBL" id="CP030140">
    <property type="protein sequence ID" value="AWX69411.1"/>
    <property type="molecule type" value="Genomic_DNA"/>
</dbReference>
<reference evidence="2" key="1">
    <citation type="submission" date="2018-06" db="EMBL/GenBank/DDBJ databases">
        <title>Complete genome sequences of Mycoplasma anatis, M. anseris and M. cloacale type strains.</title>
        <authorList>
            <person name="Grozner D."/>
            <person name="Forro B."/>
            <person name="Sulyok K.M."/>
            <person name="Marton S."/>
            <person name="Kreizinger Z."/>
            <person name="Banyai K."/>
            <person name="Gyuranecz M."/>
        </authorList>
    </citation>
    <scope>NUCLEOTIDE SEQUENCE [LARGE SCALE GENOMIC DNA]</scope>
    <source>
        <strain evidence="2">ATCC 49234</strain>
    </source>
</reference>
<dbReference type="Pfam" id="PF18555">
    <property type="entry name" value="MobL"/>
    <property type="match status" value="1"/>
</dbReference>
<proteinExistence type="predicted"/>
<dbReference type="InterPro" id="IPR041073">
    <property type="entry name" value="MobL"/>
</dbReference>